<keyword evidence="1" id="KW-0472">Membrane</keyword>
<name>A0AAW1PNU4_9CHLO</name>
<keyword evidence="1" id="KW-0812">Transmembrane</keyword>
<feature type="transmembrane region" description="Helical" evidence="1">
    <location>
        <begin position="97"/>
        <end position="114"/>
    </location>
</feature>
<dbReference type="EMBL" id="JALJOR010000010">
    <property type="protein sequence ID" value="KAK9810151.1"/>
    <property type="molecule type" value="Genomic_DNA"/>
</dbReference>
<dbReference type="PANTHER" id="PTHR33372">
    <property type="match status" value="1"/>
</dbReference>
<protein>
    <recommendedName>
        <fullName evidence="4">J domain-containing protein</fullName>
    </recommendedName>
</protein>
<dbReference type="PANTHER" id="PTHR33372:SF2">
    <property type="entry name" value="PROTEIN CHAPERONE-LIKE PROTEIN OF POR1, CHLOROPLASTIC"/>
    <property type="match status" value="1"/>
</dbReference>
<keyword evidence="1" id="KW-1133">Transmembrane helix</keyword>
<comment type="caution">
    <text evidence="2">The sequence shown here is derived from an EMBL/GenBank/DDBJ whole genome shotgun (WGS) entry which is preliminary data.</text>
</comment>
<dbReference type="Pfam" id="PF11833">
    <property type="entry name" value="CPP1-like"/>
    <property type="match status" value="1"/>
</dbReference>
<evidence type="ECO:0000313" key="3">
    <source>
        <dbReference type="Proteomes" id="UP001489004"/>
    </source>
</evidence>
<evidence type="ECO:0000256" key="1">
    <source>
        <dbReference type="SAM" id="Phobius"/>
    </source>
</evidence>
<feature type="transmembrane region" description="Helical" evidence="1">
    <location>
        <begin position="163"/>
        <end position="181"/>
    </location>
</feature>
<gene>
    <name evidence="2" type="ORF">WJX72_005684</name>
</gene>
<proteinExistence type="predicted"/>
<reference evidence="2 3" key="1">
    <citation type="journal article" date="2024" name="Nat. Commun.">
        <title>Phylogenomics reveals the evolutionary origins of lichenization in chlorophyte algae.</title>
        <authorList>
            <person name="Puginier C."/>
            <person name="Libourel C."/>
            <person name="Otte J."/>
            <person name="Skaloud P."/>
            <person name="Haon M."/>
            <person name="Grisel S."/>
            <person name="Petersen M."/>
            <person name="Berrin J.G."/>
            <person name="Delaux P.M."/>
            <person name="Dal Grande F."/>
            <person name="Keller J."/>
        </authorList>
    </citation>
    <scope>NUCLEOTIDE SEQUENCE [LARGE SCALE GENOMIC DNA]</scope>
    <source>
        <strain evidence="2 3">SAG 2043</strain>
    </source>
</reference>
<dbReference type="Proteomes" id="UP001489004">
    <property type="component" value="Unassembled WGS sequence"/>
</dbReference>
<dbReference type="GO" id="GO:0031969">
    <property type="term" value="C:chloroplast membrane"/>
    <property type="evidence" value="ECO:0007669"/>
    <property type="project" value="TreeGrafter"/>
</dbReference>
<dbReference type="AlphaFoldDB" id="A0AAW1PNU4"/>
<sequence length="221" mass="23967">MFVTAGGAADSDPYKVLGVPANADSNTLQRVYKRKLYEAKGNDEETARIEAAHSSIMMSALTSRLKGGTSVPAEVKYADKAVYFPWRPRLHKASKNIILYSGILQALLAAWALLLTVTAGTQPVITSAVVGLCGQVWKQNQIYPSGTPSAVEKKQGVKNIARAMLLAFLATFGGCALFYTIPDAIAAALNKTMPFWFYESQKTLLALGSCSANWIMTSFYR</sequence>
<keyword evidence="3" id="KW-1185">Reference proteome</keyword>
<organism evidence="2 3">
    <name type="scientific">[Myrmecia] bisecta</name>
    <dbReference type="NCBI Taxonomy" id="41462"/>
    <lineage>
        <taxon>Eukaryota</taxon>
        <taxon>Viridiplantae</taxon>
        <taxon>Chlorophyta</taxon>
        <taxon>core chlorophytes</taxon>
        <taxon>Trebouxiophyceae</taxon>
        <taxon>Trebouxiales</taxon>
        <taxon>Trebouxiaceae</taxon>
        <taxon>Myrmecia</taxon>
    </lineage>
</organism>
<evidence type="ECO:0008006" key="4">
    <source>
        <dbReference type="Google" id="ProtNLM"/>
    </source>
</evidence>
<evidence type="ECO:0000313" key="2">
    <source>
        <dbReference type="EMBL" id="KAK9810151.1"/>
    </source>
</evidence>
<dbReference type="InterPro" id="IPR021788">
    <property type="entry name" value="CPP1-like"/>
</dbReference>
<accession>A0AAW1PNU4</accession>